<name>A0A3M9Y5U9_9PEZI</name>
<protein>
    <submittedName>
        <fullName evidence="1">Uncharacterized protein</fullName>
    </submittedName>
</protein>
<comment type="caution">
    <text evidence="1">The sequence shown here is derived from an EMBL/GenBank/DDBJ whole genome shotgun (WGS) entry which is preliminary data.</text>
</comment>
<evidence type="ECO:0000313" key="1">
    <source>
        <dbReference type="EMBL" id="RNJ55883.1"/>
    </source>
</evidence>
<sequence>MCADNDEEELFADTTPPEDPPTLRLSVCDGSWLQQKLAADLLYIVGDYTTASDLYLQSSLLQSFKDGASQAHRLNLINYANTARGDRHITTAKGMIQRQIDALDELSNQRFFKLLKAVGVSRLSGGDPEALGQELRELNEIMLEVEDSLVDDNDDHKMLSRSHQLIDMNALVLLCRAEQQLTSGEGGHATEFNNAPGLRDKYVKQQLRWTFQGSHCKSTAMHKCLEWCHVPRAQVQVQAYSSIDAFMPLWSTYANEVCNSRQVQPPWHDICEAEMGISPTALLYTLCRYDSTGRLPPPGSLDIHQFIKRYLDLFVTDDSPSEGMPWRLCDIRQMVSQTLYVPLPRSHAADGESISLFSSSQENQHSMEAGDAEDMSLSEYSCIDAGAGGYDFHLDLAGLSENTVELC</sequence>
<dbReference type="AlphaFoldDB" id="A0A3M9Y5U9"/>
<dbReference type="Proteomes" id="UP000267145">
    <property type="component" value="Unassembled WGS sequence"/>
</dbReference>
<gene>
    <name evidence="1" type="ORF">D7B24_007977</name>
</gene>
<dbReference type="RefSeq" id="XP_028494041.1">
    <property type="nucleotide sequence ID" value="XM_028642076.1"/>
</dbReference>
<dbReference type="GeneID" id="39611666"/>
<reference evidence="1 2" key="1">
    <citation type="submission" date="2018-10" db="EMBL/GenBank/DDBJ databases">
        <title>Genome sequence of Verticillium nonalfalfae VnAa140.</title>
        <authorList>
            <person name="Stajich J.E."/>
            <person name="Kasson M.T."/>
        </authorList>
    </citation>
    <scope>NUCLEOTIDE SEQUENCE [LARGE SCALE GENOMIC DNA]</scope>
    <source>
        <strain evidence="1 2">VnAa140</strain>
    </source>
</reference>
<keyword evidence="2" id="KW-1185">Reference proteome</keyword>
<organism evidence="1 2">
    <name type="scientific">Verticillium nonalfalfae</name>
    <dbReference type="NCBI Taxonomy" id="1051616"/>
    <lineage>
        <taxon>Eukaryota</taxon>
        <taxon>Fungi</taxon>
        <taxon>Dikarya</taxon>
        <taxon>Ascomycota</taxon>
        <taxon>Pezizomycotina</taxon>
        <taxon>Sordariomycetes</taxon>
        <taxon>Hypocreomycetidae</taxon>
        <taxon>Glomerellales</taxon>
        <taxon>Plectosphaerellaceae</taxon>
        <taxon>Verticillium</taxon>
    </lineage>
</organism>
<dbReference type="EMBL" id="RBVV01000068">
    <property type="protein sequence ID" value="RNJ55883.1"/>
    <property type="molecule type" value="Genomic_DNA"/>
</dbReference>
<accession>A0A3M9Y5U9</accession>
<evidence type="ECO:0000313" key="2">
    <source>
        <dbReference type="Proteomes" id="UP000267145"/>
    </source>
</evidence>
<dbReference type="STRING" id="1051616.A0A3M9Y5U9"/>
<proteinExistence type="predicted"/>